<comment type="pathway">
    <text evidence="2">Amino-acid biosynthesis; L-methionine biosynthesis via de novo pathway; L-homoserine from L-aspartate: step 3/3.</text>
</comment>
<reference evidence="14 15" key="1">
    <citation type="journal article" date="2016" name="Nat. Microbiol.">
        <title>Genomic inference of the metabolism of cosmopolitan subsurface Archaea, Hadesarchaea.</title>
        <authorList>
            <person name="Baker B.J."/>
            <person name="Saw J.H."/>
            <person name="Lind A.E."/>
            <person name="Lazar C.S."/>
            <person name="Hinrichs K.-U."/>
            <person name="Teske A.P."/>
            <person name="Ettema T.J."/>
        </authorList>
    </citation>
    <scope>NUCLEOTIDE SEQUENCE [LARGE SCALE GENOMIC DNA]</scope>
</reference>
<keyword evidence="11" id="KW-0521">NADP</keyword>
<sequence length="337" mass="35519">MRIIIIGFGNLGRGICRAFVEKADFLKRAHGLVPRVVAVADEFGAAVDEKGLDLPRLLKIAEGSGTVVGYPGGKRGKLALDLIDEVSADVVFELTPTNIRTGEPGLSHIKRAMQAGKHVITSNKGPLVVAFKELDALAKKQGVEFRYSASVGGAVPVIGLAKKLLSGNEISEIRGVLNGTTNYILTRMSAEGLPQEIIIREAQELGLAEKDPTLDIDGIDTACKVTILANSVLGINAKLSDVKVVGIRRITPEATRLAHEAGQMIKLVGIARRDRLEVGPKLVPQGHPLAVGGTLNAVTFKLDLAGEISITGFGAGPKETSSSLLGDLIDIHRTLGG</sequence>
<organism evidence="14 15">
    <name type="scientific">Hadarchaeum yellowstonense</name>
    <dbReference type="NCBI Taxonomy" id="1776334"/>
    <lineage>
        <taxon>Archaea</taxon>
        <taxon>Methanobacteriati</taxon>
        <taxon>Candidatus Hadarchaeota</taxon>
        <taxon>Candidatus Hadarchaeia</taxon>
        <taxon>Candidatus Hadarchaeales</taxon>
        <taxon>Candidatus Hadarchaeaceae</taxon>
        <taxon>Candidatus Hadarchaeum</taxon>
    </lineage>
</organism>
<evidence type="ECO:0000313" key="15">
    <source>
        <dbReference type="Proteomes" id="UP000074294"/>
    </source>
</evidence>
<dbReference type="InterPro" id="IPR019811">
    <property type="entry name" value="HDH_CS"/>
</dbReference>
<dbReference type="AlphaFoldDB" id="A0A147K1L0"/>
<dbReference type="STRING" id="1776334.APZ16_01850"/>
<dbReference type="InterPro" id="IPR005106">
    <property type="entry name" value="Asp/hSer_DH_NAD-bd"/>
</dbReference>
<evidence type="ECO:0000259" key="12">
    <source>
        <dbReference type="Pfam" id="PF00742"/>
    </source>
</evidence>
<evidence type="ECO:0000256" key="10">
    <source>
        <dbReference type="PIRSR" id="PIRSR036497-1"/>
    </source>
</evidence>
<comment type="similarity">
    <text evidence="3">Belongs to the homoserine dehydrogenase family.</text>
</comment>
<gene>
    <name evidence="14" type="ORF">APZ16_01850</name>
</gene>
<evidence type="ECO:0000256" key="1">
    <source>
        <dbReference type="ARBA" id="ARBA00005056"/>
    </source>
</evidence>
<dbReference type="GO" id="GO:0050661">
    <property type="term" value="F:NADP binding"/>
    <property type="evidence" value="ECO:0007669"/>
    <property type="project" value="InterPro"/>
</dbReference>
<feature type="binding site" evidence="11">
    <location>
        <position position="124"/>
    </location>
    <ligand>
        <name>NADPH</name>
        <dbReference type="ChEBI" id="CHEBI:57783"/>
    </ligand>
</feature>
<evidence type="ECO:0000256" key="8">
    <source>
        <dbReference type="ARBA" id="ARBA00023002"/>
    </source>
</evidence>
<keyword evidence="7" id="KW-0791">Threonine biosynthesis</keyword>
<dbReference type="GO" id="GO:0004412">
    <property type="term" value="F:homoserine dehydrogenase activity"/>
    <property type="evidence" value="ECO:0007669"/>
    <property type="project" value="UniProtKB-EC"/>
</dbReference>
<dbReference type="InterPro" id="IPR022697">
    <property type="entry name" value="HDH_short"/>
</dbReference>
<feature type="active site" description="Proton donor" evidence="10">
    <location>
        <position position="224"/>
    </location>
</feature>
<evidence type="ECO:0000256" key="7">
    <source>
        <dbReference type="ARBA" id="ARBA00022697"/>
    </source>
</evidence>
<dbReference type="InterPro" id="IPR001342">
    <property type="entry name" value="HDH_cat"/>
</dbReference>
<feature type="domain" description="Aspartate/homoserine dehydrogenase NAD-binding" evidence="13">
    <location>
        <begin position="7"/>
        <end position="147"/>
    </location>
</feature>
<dbReference type="PIRSF" id="PIRSF036497">
    <property type="entry name" value="HDH_short"/>
    <property type="match status" value="1"/>
</dbReference>
<feature type="domain" description="Homoserine dehydrogenase catalytic" evidence="12">
    <location>
        <begin position="156"/>
        <end position="329"/>
    </location>
</feature>
<keyword evidence="6" id="KW-0028">Amino-acid biosynthesis</keyword>
<comment type="pathway">
    <text evidence="1">Amino-acid biosynthesis; L-threonine biosynthesis; L-threonine from L-aspartate: step 3/5.</text>
</comment>
<dbReference type="PANTHER" id="PTHR43331:SF1">
    <property type="entry name" value="HOMOSERINE DEHYDROGENASE"/>
    <property type="match status" value="1"/>
</dbReference>
<dbReference type="EMBL" id="LQMQ01000002">
    <property type="protein sequence ID" value="KUO42638.1"/>
    <property type="molecule type" value="Genomic_DNA"/>
</dbReference>
<evidence type="ECO:0000313" key="14">
    <source>
        <dbReference type="EMBL" id="KUO42638.1"/>
    </source>
</evidence>
<comment type="caution">
    <text evidence="14">The sequence shown here is derived from an EMBL/GenBank/DDBJ whole genome shotgun (WGS) entry which is preliminary data.</text>
</comment>
<feature type="binding site" evidence="11">
    <location>
        <begin position="7"/>
        <end position="12"/>
    </location>
    <ligand>
        <name>NADP(+)</name>
        <dbReference type="ChEBI" id="CHEBI:58349"/>
    </ligand>
</feature>
<dbReference type="NCBIfam" id="NF004912">
    <property type="entry name" value="PRK06270.1"/>
    <property type="match status" value="1"/>
</dbReference>
<dbReference type="SUPFAM" id="SSF51735">
    <property type="entry name" value="NAD(P)-binding Rossmann-fold domains"/>
    <property type="match status" value="1"/>
</dbReference>
<dbReference type="Gene3D" id="3.40.50.720">
    <property type="entry name" value="NAD(P)-binding Rossmann-like Domain"/>
    <property type="match status" value="1"/>
</dbReference>
<dbReference type="NCBIfam" id="NF004976">
    <property type="entry name" value="PRK06349.1"/>
    <property type="match status" value="1"/>
</dbReference>
<dbReference type="InterPro" id="IPR036291">
    <property type="entry name" value="NAD(P)-bd_dom_sf"/>
</dbReference>
<dbReference type="FunFam" id="3.30.360.10:FF:000005">
    <property type="entry name" value="Homoserine dehydrogenase"/>
    <property type="match status" value="1"/>
</dbReference>
<dbReference type="SUPFAM" id="SSF55347">
    <property type="entry name" value="Glyceraldehyde-3-phosphate dehydrogenase-like, C-terminal domain"/>
    <property type="match status" value="1"/>
</dbReference>
<evidence type="ECO:0000256" key="4">
    <source>
        <dbReference type="ARBA" id="ARBA00013213"/>
    </source>
</evidence>
<dbReference type="PROSITE" id="PS01042">
    <property type="entry name" value="HOMOSER_DHGENASE"/>
    <property type="match status" value="1"/>
</dbReference>
<dbReference type="GO" id="GO:0009086">
    <property type="term" value="P:methionine biosynthetic process"/>
    <property type="evidence" value="ECO:0007669"/>
    <property type="project" value="UniProtKB-KW"/>
</dbReference>
<name>A0A147K1L0_HADYE</name>
<dbReference type="Pfam" id="PF03447">
    <property type="entry name" value="NAD_binding_3"/>
    <property type="match status" value="1"/>
</dbReference>
<dbReference type="GO" id="GO:0009088">
    <property type="term" value="P:threonine biosynthetic process"/>
    <property type="evidence" value="ECO:0007669"/>
    <property type="project" value="UniProtKB-UniPathway"/>
</dbReference>
<dbReference type="Proteomes" id="UP000074294">
    <property type="component" value="Unassembled WGS sequence"/>
</dbReference>
<proteinExistence type="inferred from homology"/>
<accession>A0A147K1L0</accession>
<evidence type="ECO:0000256" key="6">
    <source>
        <dbReference type="ARBA" id="ARBA00022605"/>
    </source>
</evidence>
<keyword evidence="9" id="KW-0486">Methionine biosynthesis</keyword>
<evidence type="ECO:0000259" key="13">
    <source>
        <dbReference type="Pfam" id="PF03447"/>
    </source>
</evidence>
<evidence type="ECO:0000256" key="11">
    <source>
        <dbReference type="PIRSR" id="PIRSR036497-2"/>
    </source>
</evidence>
<dbReference type="FunFam" id="3.40.50.720:FF:000554">
    <property type="entry name" value="Homoserine dehydrogenase"/>
    <property type="match status" value="1"/>
</dbReference>
<evidence type="ECO:0000256" key="2">
    <source>
        <dbReference type="ARBA" id="ARBA00005062"/>
    </source>
</evidence>
<evidence type="ECO:0000256" key="5">
    <source>
        <dbReference type="ARBA" id="ARBA00013376"/>
    </source>
</evidence>
<dbReference type="Gene3D" id="3.30.360.10">
    <property type="entry name" value="Dihydrodipicolinate Reductase, domain 2"/>
    <property type="match status" value="1"/>
</dbReference>
<feature type="binding site" evidence="11">
    <location>
        <position position="209"/>
    </location>
    <ligand>
        <name>L-homoserine</name>
        <dbReference type="ChEBI" id="CHEBI:57476"/>
    </ligand>
</feature>
<dbReference type="PANTHER" id="PTHR43331">
    <property type="entry name" value="HOMOSERINE DEHYDROGENASE"/>
    <property type="match status" value="1"/>
</dbReference>
<protein>
    <recommendedName>
        <fullName evidence="5">Homoserine dehydrogenase</fullName>
        <ecNumber evidence="4">1.1.1.3</ecNumber>
    </recommendedName>
</protein>
<evidence type="ECO:0000256" key="9">
    <source>
        <dbReference type="ARBA" id="ARBA00023167"/>
    </source>
</evidence>
<keyword evidence="8" id="KW-0560">Oxidoreductase</keyword>
<dbReference type="UniPathway" id="UPA00050">
    <property type="reaction ID" value="UER00063"/>
</dbReference>
<dbReference type="UniPathway" id="UPA00051">
    <property type="reaction ID" value="UER00465"/>
</dbReference>
<dbReference type="Pfam" id="PF00742">
    <property type="entry name" value="Homoserine_dh"/>
    <property type="match status" value="1"/>
</dbReference>
<dbReference type="EC" id="1.1.1.3" evidence="4"/>
<evidence type="ECO:0000256" key="3">
    <source>
        <dbReference type="ARBA" id="ARBA00006753"/>
    </source>
</evidence>